<feature type="region of interest" description="Disordered" evidence="1">
    <location>
        <begin position="94"/>
        <end position="123"/>
    </location>
</feature>
<feature type="region of interest" description="Disordered" evidence="1">
    <location>
        <begin position="1"/>
        <end position="30"/>
    </location>
</feature>
<evidence type="ECO:0000313" key="3">
    <source>
        <dbReference type="Proteomes" id="UP000834106"/>
    </source>
</evidence>
<proteinExistence type="predicted"/>
<dbReference type="AlphaFoldDB" id="A0AAD2E0P8"/>
<accession>A0AAD2E0P8</accession>
<protein>
    <submittedName>
        <fullName evidence="2">Uncharacterized protein</fullName>
    </submittedName>
</protein>
<name>A0AAD2E0P8_9LAMI</name>
<reference evidence="2" key="1">
    <citation type="submission" date="2023-05" db="EMBL/GenBank/DDBJ databases">
        <authorList>
            <person name="Huff M."/>
        </authorList>
    </citation>
    <scope>NUCLEOTIDE SEQUENCE</scope>
</reference>
<dbReference type="EMBL" id="OU503045">
    <property type="protein sequence ID" value="CAI9770440.1"/>
    <property type="molecule type" value="Genomic_DNA"/>
</dbReference>
<dbReference type="Proteomes" id="UP000834106">
    <property type="component" value="Chromosome 10"/>
</dbReference>
<organism evidence="2 3">
    <name type="scientific">Fraxinus pennsylvanica</name>
    <dbReference type="NCBI Taxonomy" id="56036"/>
    <lineage>
        <taxon>Eukaryota</taxon>
        <taxon>Viridiplantae</taxon>
        <taxon>Streptophyta</taxon>
        <taxon>Embryophyta</taxon>
        <taxon>Tracheophyta</taxon>
        <taxon>Spermatophyta</taxon>
        <taxon>Magnoliopsida</taxon>
        <taxon>eudicotyledons</taxon>
        <taxon>Gunneridae</taxon>
        <taxon>Pentapetalae</taxon>
        <taxon>asterids</taxon>
        <taxon>lamiids</taxon>
        <taxon>Lamiales</taxon>
        <taxon>Oleaceae</taxon>
        <taxon>Oleeae</taxon>
        <taxon>Fraxinus</taxon>
    </lineage>
</organism>
<evidence type="ECO:0000256" key="1">
    <source>
        <dbReference type="SAM" id="MobiDB-lite"/>
    </source>
</evidence>
<sequence>MCMTEDPISPPPKLSPPFNNGQQSNTSGAIQYGVPTTECVFTSASVNFVATPKSASFTRVLSIKQEQQANNSISKKIINLISQEDNPLLEQQTHSVSLGPTHRSGWSLWGRGREVESERAPST</sequence>
<gene>
    <name evidence="2" type="ORF">FPE_LOCUS17523</name>
</gene>
<feature type="compositionally biased region" description="Basic and acidic residues" evidence="1">
    <location>
        <begin position="111"/>
        <end position="123"/>
    </location>
</feature>
<evidence type="ECO:0000313" key="2">
    <source>
        <dbReference type="EMBL" id="CAI9770440.1"/>
    </source>
</evidence>
<keyword evidence="3" id="KW-1185">Reference proteome</keyword>
<feature type="compositionally biased region" description="Polar residues" evidence="1">
    <location>
        <begin position="18"/>
        <end position="29"/>
    </location>
</feature>